<reference evidence="1" key="2">
    <citation type="submission" date="2021-03" db="EMBL/GenBank/DDBJ databases">
        <authorList>
            <person name="Alouane T."/>
            <person name="Langin T."/>
            <person name="Bonhomme L."/>
        </authorList>
    </citation>
    <scope>NUCLEOTIDE SEQUENCE</scope>
    <source>
        <strain evidence="1">MDC_Fg202</strain>
    </source>
</reference>
<gene>
    <name evidence="2" type="ORF">FUG_LOCUS541847</name>
    <name evidence="1" type="ORF">MDCFG202_LOCUS475795</name>
</gene>
<reference evidence="2" key="1">
    <citation type="submission" date="2019-04" db="EMBL/GenBank/DDBJ databases">
        <authorList>
            <person name="Melise S."/>
            <person name="Noan J."/>
            <person name="Okalmin O."/>
        </authorList>
    </citation>
    <scope>NUCLEOTIDE SEQUENCE</scope>
    <source>
        <strain evidence="2">FN9</strain>
    </source>
</reference>
<dbReference type="AlphaFoldDB" id="A0A4E9EKH4"/>
<protein>
    <submittedName>
        <fullName evidence="2">Uncharacterized protein</fullName>
    </submittedName>
</protein>
<dbReference type="EMBL" id="CAAKMV010000185">
    <property type="protein sequence ID" value="VIO63709.1"/>
    <property type="molecule type" value="Genomic_DNA"/>
</dbReference>
<name>A0A4E9EKH4_GIBZA</name>
<proteinExistence type="predicted"/>
<organism evidence="2">
    <name type="scientific">Gibberella zeae</name>
    <name type="common">Wheat head blight fungus</name>
    <name type="synonym">Fusarium graminearum</name>
    <dbReference type="NCBI Taxonomy" id="5518"/>
    <lineage>
        <taxon>Eukaryota</taxon>
        <taxon>Fungi</taxon>
        <taxon>Dikarya</taxon>
        <taxon>Ascomycota</taxon>
        <taxon>Pezizomycotina</taxon>
        <taxon>Sordariomycetes</taxon>
        <taxon>Hypocreomycetidae</taxon>
        <taxon>Hypocreales</taxon>
        <taxon>Nectriaceae</taxon>
        <taxon>Fusarium</taxon>
    </lineage>
</organism>
<dbReference type="Proteomes" id="UP000746612">
    <property type="component" value="Unassembled WGS sequence"/>
</dbReference>
<feature type="non-terminal residue" evidence="2">
    <location>
        <position position="1"/>
    </location>
</feature>
<accession>A0A4E9EKH4</accession>
<sequence length="112" mass="12758">VVLLSQCLPILCRALFKSRSDEFWKPAQILKVAWLQGDGGNLWPVAYGLESLDNSAYEHTDRLLVPDFAAIGTAINAMYRVSSDYAVGTMYYVKLQFAAEYMIIRRCDHYRS</sequence>
<dbReference type="EMBL" id="CAJPIJ010000172">
    <property type="protein sequence ID" value="CAG2002197.1"/>
    <property type="molecule type" value="Genomic_DNA"/>
</dbReference>
<evidence type="ECO:0000313" key="2">
    <source>
        <dbReference type="EMBL" id="VIO63709.1"/>
    </source>
</evidence>
<evidence type="ECO:0000313" key="1">
    <source>
        <dbReference type="EMBL" id="CAG2002197.1"/>
    </source>
</evidence>